<dbReference type="PROSITE" id="PS52048">
    <property type="entry name" value="UCH_DOMAIN"/>
    <property type="match status" value="1"/>
</dbReference>
<keyword evidence="5" id="KW-0833">Ubl conjugation pathway</keyword>
<evidence type="ECO:0000313" key="15">
    <source>
        <dbReference type="Proteomes" id="UP000472265"/>
    </source>
</evidence>
<dbReference type="InterPro" id="IPR036872">
    <property type="entry name" value="CH_dom_sf"/>
</dbReference>
<evidence type="ECO:0000256" key="12">
    <source>
        <dbReference type="SAM" id="MobiDB-lite"/>
    </source>
</evidence>
<keyword evidence="7" id="KW-0788">Thiol protease</keyword>
<feature type="domain" description="UCH catalytic" evidence="13">
    <location>
        <begin position="5"/>
        <end position="248"/>
    </location>
</feature>
<dbReference type="PROSITE" id="PS00140">
    <property type="entry name" value="UCH_1"/>
    <property type="match status" value="1"/>
</dbReference>
<dbReference type="GO" id="GO:0023051">
    <property type="term" value="P:regulation of signaling"/>
    <property type="evidence" value="ECO:0007669"/>
    <property type="project" value="InterPro"/>
</dbReference>
<evidence type="ECO:0000256" key="5">
    <source>
        <dbReference type="ARBA" id="ARBA00022786"/>
    </source>
</evidence>
<reference evidence="14" key="2">
    <citation type="submission" date="2025-08" db="UniProtKB">
        <authorList>
            <consortium name="Ensembl"/>
        </authorList>
    </citation>
    <scope>IDENTIFICATION</scope>
</reference>
<dbReference type="GO" id="GO:0004843">
    <property type="term" value="F:cysteine-type deubiquitinase activity"/>
    <property type="evidence" value="ECO:0007669"/>
    <property type="project" value="UniProtKB-EC"/>
</dbReference>
<dbReference type="Gene3D" id="1.10.418.10">
    <property type="entry name" value="Calponin-like domain"/>
    <property type="match status" value="1"/>
</dbReference>
<dbReference type="EC" id="3.4.19.12" evidence="3"/>
<dbReference type="PANTHER" id="PTHR46767:SF1">
    <property type="entry name" value="LIM DOMAIN ONLY PROTEIN 7"/>
    <property type="match status" value="1"/>
</dbReference>
<evidence type="ECO:0000259" key="13">
    <source>
        <dbReference type="PROSITE" id="PS52048"/>
    </source>
</evidence>
<dbReference type="AlphaFoldDB" id="A0A671UVM7"/>
<protein>
    <recommendedName>
        <fullName evidence="9">Ubiquitin carboxyl-terminal hydrolase</fullName>
        <ecNumber evidence="3">3.4.19.12</ecNumber>
    </recommendedName>
    <alternativeName>
        <fullName evidence="10">Ubiquitin thioesterase</fullName>
    </alternativeName>
</protein>
<keyword evidence="15" id="KW-1185">Reference proteome</keyword>
<name>A0A671UVM7_SPAAU</name>
<keyword evidence="4" id="KW-0645">Protease</keyword>
<dbReference type="Proteomes" id="UP000472265">
    <property type="component" value="Chromosome 9"/>
</dbReference>
<evidence type="ECO:0000256" key="2">
    <source>
        <dbReference type="ARBA" id="ARBA00009326"/>
    </source>
</evidence>
<dbReference type="Pfam" id="PF15949">
    <property type="entry name" value="DUF4757"/>
    <property type="match status" value="1"/>
</dbReference>
<evidence type="ECO:0000256" key="7">
    <source>
        <dbReference type="ARBA" id="ARBA00022807"/>
    </source>
</evidence>
<proteinExistence type="inferred from homology"/>
<evidence type="ECO:0000256" key="3">
    <source>
        <dbReference type="ARBA" id="ARBA00012759"/>
    </source>
</evidence>
<dbReference type="GO" id="GO:0030155">
    <property type="term" value="P:regulation of cell adhesion"/>
    <property type="evidence" value="ECO:0007669"/>
    <property type="project" value="InterPro"/>
</dbReference>
<dbReference type="PRINTS" id="PR00707">
    <property type="entry name" value="UBCTHYDRLASE"/>
</dbReference>
<feature type="region of interest" description="Disordered" evidence="12">
    <location>
        <begin position="407"/>
        <end position="450"/>
    </location>
</feature>
<dbReference type="SUPFAM" id="SSF47576">
    <property type="entry name" value="Calponin-homology domain, CH-domain"/>
    <property type="match status" value="1"/>
</dbReference>
<evidence type="ECO:0000256" key="4">
    <source>
        <dbReference type="ARBA" id="ARBA00022670"/>
    </source>
</evidence>
<comment type="caution">
    <text evidence="11">Lacks conserved residue(s) required for the propagation of feature annotation.</text>
</comment>
<dbReference type="GO" id="GO:0006511">
    <property type="term" value="P:ubiquitin-dependent protein catabolic process"/>
    <property type="evidence" value="ECO:0007669"/>
    <property type="project" value="InterPro"/>
</dbReference>
<evidence type="ECO:0000256" key="10">
    <source>
        <dbReference type="ARBA" id="ARBA00080866"/>
    </source>
</evidence>
<dbReference type="CDD" id="cd09616">
    <property type="entry name" value="Peptidase_C12_UCH_L1_L3"/>
    <property type="match status" value="1"/>
</dbReference>
<evidence type="ECO:0000256" key="8">
    <source>
        <dbReference type="ARBA" id="ARBA00055560"/>
    </source>
</evidence>
<gene>
    <name evidence="14" type="primary">LMO7</name>
    <name evidence="14" type="synonym">uchl3</name>
</gene>
<evidence type="ECO:0000256" key="1">
    <source>
        <dbReference type="ARBA" id="ARBA00000707"/>
    </source>
</evidence>
<dbReference type="FunFam" id="1.10.418.10:FF:000038">
    <property type="entry name" value="LIM and calponin homology domains-containing protein 1"/>
    <property type="match status" value="1"/>
</dbReference>
<accession>A0A671UVM7</accession>
<dbReference type="InterPro" id="IPR057254">
    <property type="entry name" value="UCH_AS"/>
</dbReference>
<feature type="compositionally biased region" description="Polar residues" evidence="12">
    <location>
        <begin position="357"/>
        <end position="366"/>
    </location>
</feature>
<comment type="function">
    <text evidence="8">Ubiquitin-protein hydrolase is involved both in the processing of ubiquitin precursors and of ubiquitinated proteins. This enzyme is a thiol protease that recognizes and hydrolyzes a peptide bond at the C-terminal glycine of ubiquitin.</text>
</comment>
<dbReference type="Pfam" id="PF01088">
    <property type="entry name" value="Peptidase_C12"/>
    <property type="match status" value="1"/>
</dbReference>
<evidence type="ECO:0000256" key="11">
    <source>
        <dbReference type="PROSITE-ProRule" id="PRU01393"/>
    </source>
</evidence>
<dbReference type="PANTHER" id="PTHR46767">
    <property type="entry name" value="LIM DOMAIN ONLY PROTEIN 7"/>
    <property type="match status" value="1"/>
</dbReference>
<dbReference type="Gene3D" id="3.40.532.10">
    <property type="entry name" value="Peptidase C12, ubiquitin carboxyl-terminal hydrolase"/>
    <property type="match status" value="1"/>
</dbReference>
<dbReference type="InterPro" id="IPR038765">
    <property type="entry name" value="Papain-like_cys_pep_sf"/>
</dbReference>
<comment type="catalytic activity">
    <reaction evidence="1">
        <text>Thiol-dependent hydrolysis of ester, thioester, amide, peptide and isopeptide bonds formed by the C-terminal Gly of ubiquitin (a 76-residue protein attached to proteins as an intracellular targeting signal).</text>
        <dbReference type="EC" id="3.4.19.12"/>
    </reaction>
</comment>
<organism evidence="14 15">
    <name type="scientific">Sparus aurata</name>
    <name type="common">Gilthead sea bream</name>
    <dbReference type="NCBI Taxonomy" id="8175"/>
    <lineage>
        <taxon>Eukaryota</taxon>
        <taxon>Metazoa</taxon>
        <taxon>Chordata</taxon>
        <taxon>Craniata</taxon>
        <taxon>Vertebrata</taxon>
        <taxon>Euteleostomi</taxon>
        <taxon>Actinopterygii</taxon>
        <taxon>Neopterygii</taxon>
        <taxon>Teleostei</taxon>
        <taxon>Neoteleostei</taxon>
        <taxon>Acanthomorphata</taxon>
        <taxon>Eupercaria</taxon>
        <taxon>Spariformes</taxon>
        <taxon>Sparidae</taxon>
        <taxon>Sparus</taxon>
    </lineage>
</organism>
<dbReference type="InterPro" id="IPR001578">
    <property type="entry name" value="Peptidase_C12_UCH"/>
</dbReference>
<evidence type="ECO:0000313" key="14">
    <source>
        <dbReference type="Ensembl" id="ENSSAUP00010018054.1"/>
    </source>
</evidence>
<keyword evidence="6" id="KW-0378">Hydrolase</keyword>
<evidence type="ECO:0000256" key="9">
    <source>
        <dbReference type="ARBA" id="ARBA00073226"/>
    </source>
</evidence>
<dbReference type="GeneTree" id="ENSGT00950000183159"/>
<sequence>MDCPRWLPLESNPEVCFVNCLGMRQTWQFGDVYGLDPELLNMVPRPVCAVLLLFPVTEKYETFKQEEEEKLKGQPQEVSPDVYFIKQTIGNACGTIGLIHAVANNKAHLEFESDSALKKFLEQTSKMTPEERATFLEKDESIRVTHESSAQEGQTEAPSLDEKVNLHFIAFVNVGGQLYELGEFILSDVLINKIKPGTIRRVNRLPTPIAGLDNLNVFLKACGKLGLKEAQLFHPGDLQDLSTRVTVKHQETNRRLKNVLITVYWLGRRAQCDRYYDGPYLNFKAFEGLLGTALYKALQETSSQKGSNVRDSGFDDSWYSEREELHHLRGGGGVGGGGGHKRDDSLDSLDSLGSRPHSISSDTTLKGGSEGCCSDTEADSGFRMANTKDNVSYRRSVSITPKASAQYNQFLPSKDKPSGYVPAPLRKKRAERNEDSRRSWANPSNSEDEGTLTRYCLNTVDHLRVVSTDSLFREIYGDSEDEDDEVGYADPIQDDLYARKMGIKPQPAGNESHDKFLPKFWTPEEDVHIQKIKLGSQRRPWYKKMQGFRCVRALTSSII</sequence>
<dbReference type="InterPro" id="IPR036959">
    <property type="entry name" value="Peptidase_C12_UCH_sf"/>
</dbReference>
<feature type="region of interest" description="Disordered" evidence="12">
    <location>
        <begin position="327"/>
        <end position="380"/>
    </location>
</feature>
<dbReference type="Ensembl" id="ENSSAUT00010019076.1">
    <property type="protein sequence ID" value="ENSSAUP00010018054.1"/>
    <property type="gene ID" value="ENSSAUG00010008158.1"/>
</dbReference>
<dbReference type="InterPro" id="IPR029978">
    <property type="entry name" value="LMO-7"/>
</dbReference>
<reference evidence="14" key="1">
    <citation type="submission" date="2021-04" db="EMBL/GenBank/DDBJ databases">
        <authorList>
            <consortium name="Wellcome Sanger Institute Data Sharing"/>
        </authorList>
    </citation>
    <scope>NUCLEOTIDE SEQUENCE [LARGE SCALE GENOMIC DNA]</scope>
</reference>
<evidence type="ECO:0000256" key="6">
    <source>
        <dbReference type="ARBA" id="ARBA00022801"/>
    </source>
</evidence>
<comment type="similarity">
    <text evidence="2 11">Belongs to the peptidase C12 family.</text>
</comment>
<dbReference type="FunFam" id="3.40.532.10:FF:000006">
    <property type="entry name" value="Ubiquitin carboxyl-terminal hydrolase"/>
    <property type="match status" value="1"/>
</dbReference>
<dbReference type="InterPro" id="IPR031865">
    <property type="entry name" value="DUF4757"/>
</dbReference>
<dbReference type="SUPFAM" id="SSF54001">
    <property type="entry name" value="Cysteine proteinases"/>
    <property type="match status" value="1"/>
</dbReference>
<reference evidence="14" key="3">
    <citation type="submission" date="2025-09" db="UniProtKB">
        <authorList>
            <consortium name="Ensembl"/>
        </authorList>
    </citation>
    <scope>IDENTIFICATION</scope>
</reference>